<gene>
    <name evidence="2" type="ORF">K8V20_00680</name>
</gene>
<evidence type="ECO:0000313" key="2">
    <source>
        <dbReference type="EMBL" id="HJG27153.1"/>
    </source>
</evidence>
<name>A0A921IIB0_9FIRM</name>
<keyword evidence="1" id="KW-0472">Membrane</keyword>
<keyword evidence="1" id="KW-0812">Transmembrane</keyword>
<dbReference type="EMBL" id="DYVE01000019">
    <property type="protein sequence ID" value="HJG27153.1"/>
    <property type="molecule type" value="Genomic_DNA"/>
</dbReference>
<feature type="transmembrane region" description="Helical" evidence="1">
    <location>
        <begin position="193"/>
        <end position="215"/>
    </location>
</feature>
<dbReference type="PANTHER" id="PTHR41309">
    <property type="entry name" value="MEMBRANE PROTEIN-RELATED"/>
    <property type="match status" value="1"/>
</dbReference>
<dbReference type="Pfam" id="PF13346">
    <property type="entry name" value="ABC2_membrane_5"/>
    <property type="match status" value="1"/>
</dbReference>
<dbReference type="Proteomes" id="UP000782880">
    <property type="component" value="Unassembled WGS sequence"/>
</dbReference>
<organism evidence="2 3">
    <name type="scientific">Subdoligranulum variabile</name>
    <dbReference type="NCBI Taxonomy" id="214851"/>
    <lineage>
        <taxon>Bacteria</taxon>
        <taxon>Bacillati</taxon>
        <taxon>Bacillota</taxon>
        <taxon>Clostridia</taxon>
        <taxon>Eubacteriales</taxon>
        <taxon>Oscillospiraceae</taxon>
        <taxon>Subdoligranulum</taxon>
    </lineage>
</organism>
<proteinExistence type="predicted"/>
<feature type="transmembrane region" description="Helical" evidence="1">
    <location>
        <begin position="115"/>
        <end position="134"/>
    </location>
</feature>
<feature type="transmembrane region" description="Helical" evidence="1">
    <location>
        <begin position="20"/>
        <end position="47"/>
    </location>
</feature>
<dbReference type="PANTHER" id="PTHR41309:SF2">
    <property type="entry name" value="MEMBRANE PROTEIN"/>
    <property type="match status" value="1"/>
</dbReference>
<sequence length="225" mass="24427">MKGLLYKDWALIAGGYKANFLFLLVFYGLLTVIGRMTFLAYAMVFVMGMYASSTISMDENSHWDAYAHTLPVTPGQLVAAKYWLTLLLTAASIPLSFLLIALIPNPKPSPLEAALGLAAACTVTLFYFSFVIPLSYKFGAAKARSWVSISILIVAFGPVLLFTQLPEGVTAPIKNAVASLDATVTATWSETSFTVAVVGALLLFSLICIVISWAISVRLYTRKTY</sequence>
<dbReference type="AlphaFoldDB" id="A0A921IIB0"/>
<reference evidence="2" key="1">
    <citation type="journal article" date="2021" name="PeerJ">
        <title>Extensive microbial diversity within the chicken gut microbiome revealed by metagenomics and culture.</title>
        <authorList>
            <person name="Gilroy R."/>
            <person name="Ravi A."/>
            <person name="Getino M."/>
            <person name="Pursley I."/>
            <person name="Horton D.L."/>
            <person name="Alikhan N.F."/>
            <person name="Baker D."/>
            <person name="Gharbi K."/>
            <person name="Hall N."/>
            <person name="Watson M."/>
            <person name="Adriaenssens E.M."/>
            <person name="Foster-Nyarko E."/>
            <person name="Jarju S."/>
            <person name="Secka A."/>
            <person name="Antonio M."/>
            <person name="Oren A."/>
            <person name="Chaudhuri R.R."/>
            <person name="La Ragione R."/>
            <person name="Hildebrand F."/>
            <person name="Pallen M.J."/>
        </authorList>
    </citation>
    <scope>NUCLEOTIDE SEQUENCE</scope>
    <source>
        <strain evidence="2">ChiBcec21-2208</strain>
    </source>
</reference>
<accession>A0A921IIB0</accession>
<keyword evidence="1" id="KW-1133">Transmembrane helix</keyword>
<feature type="transmembrane region" description="Helical" evidence="1">
    <location>
        <begin position="146"/>
        <end position="165"/>
    </location>
</feature>
<evidence type="ECO:0000313" key="3">
    <source>
        <dbReference type="Proteomes" id="UP000782880"/>
    </source>
</evidence>
<reference evidence="2" key="2">
    <citation type="submission" date="2021-09" db="EMBL/GenBank/DDBJ databases">
        <authorList>
            <person name="Gilroy R."/>
        </authorList>
    </citation>
    <scope>NUCLEOTIDE SEQUENCE</scope>
    <source>
        <strain evidence="2">ChiBcec21-2208</strain>
    </source>
</reference>
<evidence type="ECO:0000256" key="1">
    <source>
        <dbReference type="SAM" id="Phobius"/>
    </source>
</evidence>
<feature type="transmembrane region" description="Helical" evidence="1">
    <location>
        <begin position="82"/>
        <end position="103"/>
    </location>
</feature>
<dbReference type="InterPro" id="IPR025699">
    <property type="entry name" value="ABC2_memb-like"/>
</dbReference>
<comment type="caution">
    <text evidence="2">The sequence shown here is derived from an EMBL/GenBank/DDBJ whole genome shotgun (WGS) entry which is preliminary data.</text>
</comment>
<protein>
    <submittedName>
        <fullName evidence="2">ABC-2 transporter permease</fullName>
    </submittedName>
</protein>